<reference evidence="1 2" key="1">
    <citation type="submission" date="2021-01" db="EMBL/GenBank/DDBJ databases">
        <title>WGS of actinomycetes isolated from Thailand.</title>
        <authorList>
            <person name="Thawai C."/>
        </authorList>
    </citation>
    <scope>NUCLEOTIDE SEQUENCE [LARGE SCALE GENOMIC DNA]</scope>
    <source>
        <strain evidence="1 2">CH5-8</strain>
    </source>
</reference>
<organism evidence="1 2">
    <name type="scientific">Streptomyces musisoli</name>
    <dbReference type="NCBI Taxonomy" id="2802280"/>
    <lineage>
        <taxon>Bacteria</taxon>
        <taxon>Bacillati</taxon>
        <taxon>Actinomycetota</taxon>
        <taxon>Actinomycetes</taxon>
        <taxon>Kitasatosporales</taxon>
        <taxon>Streptomycetaceae</taxon>
        <taxon>Streptomyces</taxon>
    </lineage>
</organism>
<comment type="caution">
    <text evidence="1">The sequence shown here is derived from an EMBL/GenBank/DDBJ whole genome shotgun (WGS) entry which is preliminary data.</text>
</comment>
<evidence type="ECO:0000313" key="1">
    <source>
        <dbReference type="EMBL" id="MBL1107974.1"/>
    </source>
</evidence>
<dbReference type="Proteomes" id="UP000621386">
    <property type="component" value="Unassembled WGS sequence"/>
</dbReference>
<name>A0ABS1P6H8_9ACTN</name>
<evidence type="ECO:0000313" key="2">
    <source>
        <dbReference type="Proteomes" id="UP000621386"/>
    </source>
</evidence>
<proteinExistence type="predicted"/>
<keyword evidence="2" id="KW-1185">Reference proteome</keyword>
<accession>A0ABS1P6H8</accession>
<dbReference type="EMBL" id="JAERRH010000010">
    <property type="protein sequence ID" value="MBL1107974.1"/>
    <property type="molecule type" value="Genomic_DNA"/>
</dbReference>
<sequence length="87" mass="8946">MEQHSPSDLGQIAYLAYSEATSGVTHDGRPMPAWEDLGDTIQGAWIAAAAAVADHTAGDLAAAQARREAGITTAEAAPAVAEQEDAR</sequence>
<gene>
    <name evidence="1" type="ORF">JK361_25865</name>
</gene>
<dbReference type="RefSeq" id="WP_201822218.1">
    <property type="nucleotide sequence ID" value="NZ_JAERRH010000010.1"/>
</dbReference>
<protein>
    <submittedName>
        <fullName evidence="1">Uncharacterized protein</fullName>
    </submittedName>
</protein>